<evidence type="ECO:0000256" key="3">
    <source>
        <dbReference type="ARBA" id="ARBA00022801"/>
    </source>
</evidence>
<accession>A0A7W7Y2M3</accession>
<keyword evidence="2" id="KW-0479">Metal-binding</keyword>
<dbReference type="GO" id="GO:0046872">
    <property type="term" value="F:metal ion binding"/>
    <property type="evidence" value="ECO:0007669"/>
    <property type="project" value="UniProtKB-KW"/>
</dbReference>
<dbReference type="EMBL" id="JACHID010000001">
    <property type="protein sequence ID" value="MBB5020938.1"/>
    <property type="molecule type" value="Genomic_DNA"/>
</dbReference>
<dbReference type="GO" id="GO:0051603">
    <property type="term" value="P:proteolysis involved in protein catabolic process"/>
    <property type="evidence" value="ECO:0007669"/>
    <property type="project" value="TreeGrafter"/>
</dbReference>
<dbReference type="PANTHER" id="PTHR22726">
    <property type="entry name" value="METALLOENDOPEPTIDASE OMA1"/>
    <property type="match status" value="1"/>
</dbReference>
<evidence type="ECO:0000256" key="1">
    <source>
        <dbReference type="ARBA" id="ARBA00022670"/>
    </source>
</evidence>
<keyword evidence="9" id="KW-1185">Reference proteome</keyword>
<evidence type="ECO:0000256" key="5">
    <source>
        <dbReference type="ARBA" id="ARBA00023049"/>
    </source>
</evidence>
<sequence>MRIPFLLVMVLALTVLMVPVIATANDVSPREFRTRMSHTYVTVSDMVSDVEAEIDFGKEVAARILGTYPPLHDDELNRYVNLVGRSLALHSNRSELEFRFMVLDTPTLNAYAAPGGYVFITAGALEMMEDEAELAAVLAHEIAHVNEKHIVKELNIRGVEETSISGISRFLGGASDPARVAFAQAIDRAVEIMFQRGYLVEDEYEADYIGTLLLAQTGYDPAALKRYLQRVDESASTDAAETLNRTHPETQERLDRMAAQLNEYGLQGLPYPTMKQRFQQHVDTKGF</sequence>
<dbReference type="InterPro" id="IPR051156">
    <property type="entry name" value="Mito/Outer_Membr_Metalloprot"/>
</dbReference>
<protein>
    <submittedName>
        <fullName evidence="8">Putative Zn-dependent protease</fullName>
    </submittedName>
</protein>
<keyword evidence="3 6" id="KW-0378">Hydrolase</keyword>
<reference evidence="8 9" key="1">
    <citation type="submission" date="2020-08" db="EMBL/GenBank/DDBJ databases">
        <title>Genomic Encyclopedia of Type Strains, Phase IV (KMG-IV): sequencing the most valuable type-strain genomes for metagenomic binning, comparative biology and taxonomic classification.</title>
        <authorList>
            <person name="Goeker M."/>
        </authorList>
    </citation>
    <scope>NUCLEOTIDE SEQUENCE [LARGE SCALE GENOMIC DNA]</scope>
    <source>
        <strain evidence="8 9">DSM 22071</strain>
    </source>
</reference>
<organism evidence="8 9">
    <name type="scientific">Desulfurispira natronophila</name>
    <dbReference type="NCBI Taxonomy" id="682562"/>
    <lineage>
        <taxon>Bacteria</taxon>
        <taxon>Pseudomonadati</taxon>
        <taxon>Chrysiogenota</taxon>
        <taxon>Chrysiogenia</taxon>
        <taxon>Chrysiogenales</taxon>
        <taxon>Chrysiogenaceae</taxon>
        <taxon>Desulfurispira</taxon>
    </lineage>
</organism>
<keyword evidence="4 6" id="KW-0862">Zinc</keyword>
<dbReference type="AlphaFoldDB" id="A0A7W7Y2M3"/>
<comment type="cofactor">
    <cofactor evidence="6">
        <name>Zn(2+)</name>
        <dbReference type="ChEBI" id="CHEBI:29105"/>
    </cofactor>
    <text evidence="6">Binds 1 zinc ion per subunit.</text>
</comment>
<dbReference type="InterPro" id="IPR001915">
    <property type="entry name" value="Peptidase_M48"/>
</dbReference>
<evidence type="ECO:0000313" key="8">
    <source>
        <dbReference type="EMBL" id="MBB5020938.1"/>
    </source>
</evidence>
<evidence type="ECO:0000259" key="7">
    <source>
        <dbReference type="Pfam" id="PF01435"/>
    </source>
</evidence>
<keyword evidence="1 6" id="KW-0645">Protease</keyword>
<keyword evidence="5 6" id="KW-0482">Metalloprotease</keyword>
<dbReference type="Proteomes" id="UP000528322">
    <property type="component" value="Unassembled WGS sequence"/>
</dbReference>
<name>A0A7W7Y2M3_9BACT</name>
<dbReference type="GO" id="GO:0004222">
    <property type="term" value="F:metalloendopeptidase activity"/>
    <property type="evidence" value="ECO:0007669"/>
    <property type="project" value="InterPro"/>
</dbReference>
<gene>
    <name evidence="8" type="ORF">HNR37_000241</name>
</gene>
<feature type="domain" description="Peptidase M48" evidence="7">
    <location>
        <begin position="77"/>
        <end position="257"/>
    </location>
</feature>
<dbReference type="GO" id="GO:0016020">
    <property type="term" value="C:membrane"/>
    <property type="evidence" value="ECO:0007669"/>
    <property type="project" value="TreeGrafter"/>
</dbReference>
<evidence type="ECO:0000256" key="4">
    <source>
        <dbReference type="ARBA" id="ARBA00022833"/>
    </source>
</evidence>
<proteinExistence type="inferred from homology"/>
<evidence type="ECO:0000313" key="9">
    <source>
        <dbReference type="Proteomes" id="UP000528322"/>
    </source>
</evidence>
<dbReference type="Gene3D" id="3.30.2010.10">
    <property type="entry name" value="Metalloproteases ('zincins'), catalytic domain"/>
    <property type="match status" value="1"/>
</dbReference>
<evidence type="ECO:0000256" key="6">
    <source>
        <dbReference type="RuleBase" id="RU003983"/>
    </source>
</evidence>
<dbReference type="RefSeq" id="WP_183728638.1">
    <property type="nucleotide sequence ID" value="NZ_JACHID010000001.1"/>
</dbReference>
<dbReference type="Pfam" id="PF01435">
    <property type="entry name" value="Peptidase_M48"/>
    <property type="match status" value="1"/>
</dbReference>
<dbReference type="PANTHER" id="PTHR22726:SF1">
    <property type="entry name" value="METALLOENDOPEPTIDASE OMA1, MITOCHONDRIAL"/>
    <property type="match status" value="1"/>
</dbReference>
<comment type="caution">
    <text evidence="8">The sequence shown here is derived from an EMBL/GenBank/DDBJ whole genome shotgun (WGS) entry which is preliminary data.</text>
</comment>
<comment type="similarity">
    <text evidence="6">Belongs to the peptidase M48 family.</text>
</comment>
<evidence type="ECO:0000256" key="2">
    <source>
        <dbReference type="ARBA" id="ARBA00022723"/>
    </source>
</evidence>